<dbReference type="AlphaFoldDB" id="A0A0S4QIZ1"/>
<sequence>MKVVAVVNYKGGVGKTTLTANIGADIARWGKRVLMIDLDPQASLTFSFYRPDEWRANLADDRTIKEWFEAWRGEAYVPHLSPFITSPPVVNSAISYNGGALGLVASHLSLGDVEMNLAARLGGAQAQRSTRYYFDVYQRLVTGLATLHPHDYDLVLIDCPPNFGVITRTAIAACDHLLIPARPDELSTLGIEHLLSRLHRFTWEYNRVAGLQSDRHPEVKRLDPRILGIVFTMVQYYGGQPINAMQPHIDLVRSLDVPVFEAMVRESNTYFAGAAGTRLPVVLSERIPRALAVELRALVDEFLRRIGAANRGY</sequence>
<dbReference type="InterPro" id="IPR025669">
    <property type="entry name" value="AAA_dom"/>
</dbReference>
<keyword evidence="3" id="KW-1185">Reference proteome</keyword>
<evidence type="ECO:0000313" key="3">
    <source>
        <dbReference type="Proteomes" id="UP000198802"/>
    </source>
</evidence>
<evidence type="ECO:0000313" key="2">
    <source>
        <dbReference type="EMBL" id="CUU55531.1"/>
    </source>
</evidence>
<feature type="domain" description="AAA" evidence="1">
    <location>
        <begin position="1"/>
        <end position="206"/>
    </location>
</feature>
<dbReference type="Proteomes" id="UP000198802">
    <property type="component" value="Unassembled WGS sequence"/>
</dbReference>
<dbReference type="RefSeq" id="WP_006544859.1">
    <property type="nucleotide sequence ID" value="NZ_FAOZ01000005.1"/>
</dbReference>
<gene>
    <name evidence="2" type="ORF">Ga0074812_105183</name>
</gene>
<dbReference type="Gene3D" id="3.40.50.300">
    <property type="entry name" value="P-loop containing nucleotide triphosphate hydrolases"/>
    <property type="match status" value="1"/>
</dbReference>
<accession>A0A0S4QIZ1</accession>
<evidence type="ECO:0000259" key="1">
    <source>
        <dbReference type="Pfam" id="PF13614"/>
    </source>
</evidence>
<proteinExistence type="predicted"/>
<protein>
    <submittedName>
        <fullName evidence="2">Chromosome partitioning protein</fullName>
    </submittedName>
</protein>
<dbReference type="CDD" id="cd02042">
    <property type="entry name" value="ParAB_family"/>
    <property type="match status" value="1"/>
</dbReference>
<reference evidence="3" key="1">
    <citation type="submission" date="2015-11" db="EMBL/GenBank/DDBJ databases">
        <authorList>
            <person name="Varghese N."/>
        </authorList>
    </citation>
    <scope>NUCLEOTIDE SEQUENCE [LARGE SCALE GENOMIC DNA]</scope>
    <source>
        <strain evidence="3">DSM 45899</strain>
    </source>
</reference>
<organism evidence="2 3">
    <name type="scientific">Parafrankia irregularis</name>
    <dbReference type="NCBI Taxonomy" id="795642"/>
    <lineage>
        <taxon>Bacteria</taxon>
        <taxon>Bacillati</taxon>
        <taxon>Actinomycetota</taxon>
        <taxon>Actinomycetes</taxon>
        <taxon>Frankiales</taxon>
        <taxon>Frankiaceae</taxon>
        <taxon>Parafrankia</taxon>
    </lineage>
</organism>
<dbReference type="EMBL" id="FAOZ01000005">
    <property type="protein sequence ID" value="CUU55531.1"/>
    <property type="molecule type" value="Genomic_DNA"/>
</dbReference>
<name>A0A0S4QIZ1_9ACTN</name>
<dbReference type="PANTHER" id="PTHR13696">
    <property type="entry name" value="P-LOOP CONTAINING NUCLEOSIDE TRIPHOSPHATE HYDROLASE"/>
    <property type="match status" value="1"/>
</dbReference>
<dbReference type="SUPFAM" id="SSF52540">
    <property type="entry name" value="P-loop containing nucleoside triphosphate hydrolases"/>
    <property type="match status" value="1"/>
</dbReference>
<dbReference type="PANTHER" id="PTHR13696:SF99">
    <property type="entry name" value="COBYRINIC ACID AC-DIAMIDE SYNTHASE"/>
    <property type="match status" value="1"/>
</dbReference>
<dbReference type="InterPro" id="IPR027417">
    <property type="entry name" value="P-loop_NTPase"/>
</dbReference>
<dbReference type="InterPro" id="IPR050678">
    <property type="entry name" value="DNA_Partitioning_ATPase"/>
</dbReference>
<dbReference type="Pfam" id="PF13614">
    <property type="entry name" value="AAA_31"/>
    <property type="match status" value="1"/>
</dbReference>